<dbReference type="EnsemblMetazoa" id="XM_038214301.1">
    <property type="protein sequence ID" value="XP_038070229.1"/>
    <property type="gene ID" value="LOC119739375"/>
</dbReference>
<accession>A0A914B0G7</accession>
<dbReference type="GeneID" id="119739133"/>
<dbReference type="GeneID" id="119739375"/>
<dbReference type="RefSeq" id="XP_038070229.1">
    <property type="nucleotide sequence ID" value="XM_038214301.1"/>
</dbReference>
<reference evidence="3" key="1">
    <citation type="submission" date="2022-11" db="UniProtKB">
        <authorList>
            <consortium name="EnsemblMetazoa"/>
        </authorList>
    </citation>
    <scope>IDENTIFICATION</scope>
</reference>
<dbReference type="RefSeq" id="XP_038069890.1">
    <property type="nucleotide sequence ID" value="XM_038213962.1"/>
</dbReference>
<keyword evidence="4" id="KW-1185">Reference proteome</keyword>
<dbReference type="CDD" id="cd22343">
    <property type="entry name" value="PDDEXK_lambda_exonuclease-like"/>
    <property type="match status" value="1"/>
</dbReference>
<dbReference type="OrthoDB" id="8830353at2759"/>
<evidence type="ECO:0000313" key="3">
    <source>
        <dbReference type="EnsemblMetazoa" id="XP_038069890.1"/>
    </source>
</evidence>
<dbReference type="Pfam" id="PF09588">
    <property type="entry name" value="YqaJ"/>
    <property type="match status" value="1"/>
</dbReference>
<organism evidence="3 4">
    <name type="scientific">Patiria miniata</name>
    <name type="common">Bat star</name>
    <name type="synonym">Asterina miniata</name>
    <dbReference type="NCBI Taxonomy" id="46514"/>
    <lineage>
        <taxon>Eukaryota</taxon>
        <taxon>Metazoa</taxon>
        <taxon>Echinodermata</taxon>
        <taxon>Eleutherozoa</taxon>
        <taxon>Asterozoa</taxon>
        <taxon>Asteroidea</taxon>
        <taxon>Valvatacea</taxon>
        <taxon>Valvatida</taxon>
        <taxon>Asterinidae</taxon>
        <taxon>Patiria</taxon>
    </lineage>
</organism>
<dbReference type="SUPFAM" id="SSF52980">
    <property type="entry name" value="Restriction endonuclease-like"/>
    <property type="match status" value="1"/>
</dbReference>
<dbReference type="InterPro" id="IPR019080">
    <property type="entry name" value="YqaJ_viral_recombinase"/>
</dbReference>
<dbReference type="GO" id="GO:0006281">
    <property type="term" value="P:DNA repair"/>
    <property type="evidence" value="ECO:0007669"/>
    <property type="project" value="UniProtKB-ARBA"/>
</dbReference>
<keyword evidence="1" id="KW-0863">Zinc-finger</keyword>
<sequence>MDAWKDDVRDWPKLEFQDIYDYFINAPACDEQPNRNFRSISEGINYLNSGWVGTIKHRHHEDGSTVILRGTVRFSQQISSYHQVEISVDKENRTIKSVKCDCIASEGKCCSHSAGLSFKINEAYKKGFIGITCTDRPCLWNRSTQGNVVPDSVENMCDPTSKSTMNSALAFDTDEALKKHLNSPHMCELASIPGTILNQVLTSTQTCKPANSDQPLPVHGHHDVNLECEPCQEIFNNYILLKDHEARKLACQTHNQNSALWTSQRKLRITSSSAASVPKKTETDPTKWIMNHIRPHFLGNADTCHGHTYEATAREAFEHQFETLVETTGLVVNPEESWLGASLDGIVDDNTILEIKCPTERKLERYGGTVRGLVESGTYDVRSREGKYFLRQSSAASGYYTQVQIAMYCSKRPMCKFMVWSKKDYVIADVNFDNEWFEQRLGQLRKFYFKHLLPKLTDSIISRELKIVKPRI</sequence>
<dbReference type="GO" id="GO:0008270">
    <property type="term" value="F:zinc ion binding"/>
    <property type="evidence" value="ECO:0007669"/>
    <property type="project" value="UniProtKB-KW"/>
</dbReference>
<dbReference type="AlphaFoldDB" id="A0A914B0G7"/>
<dbReference type="PROSITE" id="PS50966">
    <property type="entry name" value="ZF_SWIM"/>
    <property type="match status" value="1"/>
</dbReference>
<name>A0A914B0G7_PATMI</name>
<feature type="domain" description="SWIM-type" evidence="2">
    <location>
        <begin position="84"/>
        <end position="121"/>
    </location>
</feature>
<evidence type="ECO:0000256" key="1">
    <source>
        <dbReference type="PROSITE-ProRule" id="PRU00325"/>
    </source>
</evidence>
<dbReference type="Proteomes" id="UP000887568">
    <property type="component" value="Unplaced"/>
</dbReference>
<protein>
    <recommendedName>
        <fullName evidence="2">SWIM-type domain-containing protein</fullName>
    </recommendedName>
</protein>
<dbReference type="InterPro" id="IPR011335">
    <property type="entry name" value="Restrct_endonuc-II-like"/>
</dbReference>
<dbReference type="OMA" id="FSASCNC"/>
<dbReference type="Gene3D" id="3.90.320.10">
    <property type="match status" value="1"/>
</dbReference>
<dbReference type="InterPro" id="IPR011604">
    <property type="entry name" value="PDDEXK-like_dom_sf"/>
</dbReference>
<dbReference type="PANTHER" id="PTHR47526">
    <property type="entry name" value="ATP-DEPENDENT DNA HELICASE"/>
    <property type="match status" value="1"/>
</dbReference>
<keyword evidence="1" id="KW-0479">Metal-binding</keyword>
<dbReference type="PANTHER" id="PTHR47526:SF3">
    <property type="entry name" value="PHD-TYPE DOMAIN-CONTAINING PROTEIN"/>
    <property type="match status" value="1"/>
</dbReference>
<dbReference type="EnsemblMetazoa" id="XM_038213962.1">
    <property type="protein sequence ID" value="XP_038069890.1"/>
    <property type="gene ID" value="LOC119739133"/>
</dbReference>
<keyword evidence="1" id="KW-0862">Zinc</keyword>
<evidence type="ECO:0000259" key="2">
    <source>
        <dbReference type="PROSITE" id="PS50966"/>
    </source>
</evidence>
<dbReference type="InterPro" id="IPR007527">
    <property type="entry name" value="Znf_SWIM"/>
</dbReference>
<proteinExistence type="predicted"/>
<evidence type="ECO:0000313" key="4">
    <source>
        <dbReference type="Proteomes" id="UP000887568"/>
    </source>
</evidence>